<keyword evidence="2" id="KW-1185">Reference proteome</keyword>
<protein>
    <submittedName>
        <fullName evidence="1">Uncharacterized protein</fullName>
    </submittedName>
</protein>
<dbReference type="EMBL" id="JBHSQJ010000083">
    <property type="protein sequence ID" value="MFC5909492.1"/>
    <property type="molecule type" value="Genomic_DNA"/>
</dbReference>
<sequence length="102" mass="10898">MRTIVSGQHAANSLEFAELALGIDNELFTGPASGESDTERAARLDAARGILDDLRHEDPELAAYAARLLDSASLRQTVYLISAVPRSGKTWSAATPWSGWAA</sequence>
<gene>
    <name evidence="1" type="ORF">ACFP3V_20015</name>
</gene>
<proteinExistence type="predicted"/>
<comment type="caution">
    <text evidence="1">The sequence shown here is derived from an EMBL/GenBank/DDBJ whole genome shotgun (WGS) entry which is preliminary data.</text>
</comment>
<accession>A0ABW1G5N9</accession>
<dbReference type="RefSeq" id="WP_380585342.1">
    <property type="nucleotide sequence ID" value="NZ_JBHSQJ010000083.1"/>
</dbReference>
<organism evidence="1 2">
    <name type="scientific">Streptacidiphilus monticola</name>
    <dbReference type="NCBI Taxonomy" id="2161674"/>
    <lineage>
        <taxon>Bacteria</taxon>
        <taxon>Bacillati</taxon>
        <taxon>Actinomycetota</taxon>
        <taxon>Actinomycetes</taxon>
        <taxon>Kitasatosporales</taxon>
        <taxon>Streptomycetaceae</taxon>
        <taxon>Streptacidiphilus</taxon>
    </lineage>
</organism>
<reference evidence="2" key="1">
    <citation type="journal article" date="2019" name="Int. J. Syst. Evol. Microbiol.">
        <title>The Global Catalogue of Microorganisms (GCM) 10K type strain sequencing project: providing services to taxonomists for standard genome sequencing and annotation.</title>
        <authorList>
            <consortium name="The Broad Institute Genomics Platform"/>
            <consortium name="The Broad Institute Genome Sequencing Center for Infectious Disease"/>
            <person name="Wu L."/>
            <person name="Ma J."/>
        </authorList>
    </citation>
    <scope>NUCLEOTIDE SEQUENCE [LARGE SCALE GENOMIC DNA]</scope>
    <source>
        <strain evidence="2">JCM 4816</strain>
    </source>
</reference>
<name>A0ABW1G5N9_9ACTN</name>
<evidence type="ECO:0000313" key="2">
    <source>
        <dbReference type="Proteomes" id="UP001596174"/>
    </source>
</evidence>
<evidence type="ECO:0000313" key="1">
    <source>
        <dbReference type="EMBL" id="MFC5909492.1"/>
    </source>
</evidence>
<dbReference type="Proteomes" id="UP001596174">
    <property type="component" value="Unassembled WGS sequence"/>
</dbReference>